<dbReference type="InterPro" id="IPR029045">
    <property type="entry name" value="ClpP/crotonase-like_dom_sf"/>
</dbReference>
<evidence type="ECO:0000256" key="2">
    <source>
        <dbReference type="RuleBase" id="RU003707"/>
    </source>
</evidence>
<dbReference type="PANTHER" id="PTHR43459:SF1">
    <property type="entry name" value="EG:BACN32G11.4 PROTEIN"/>
    <property type="match status" value="1"/>
</dbReference>
<dbReference type="Proteomes" id="UP000199614">
    <property type="component" value="Unassembled WGS sequence"/>
</dbReference>
<dbReference type="Gene3D" id="3.90.226.10">
    <property type="entry name" value="2-enoyl-CoA Hydratase, Chain A, domain 1"/>
    <property type="match status" value="1"/>
</dbReference>
<name>A0A1I4TZJ1_PSUAM</name>
<feature type="compositionally biased region" description="Polar residues" evidence="3">
    <location>
        <begin position="1"/>
        <end position="13"/>
    </location>
</feature>
<dbReference type="PANTHER" id="PTHR43459">
    <property type="entry name" value="ENOYL-COA HYDRATASE"/>
    <property type="match status" value="1"/>
</dbReference>
<keyword evidence="4" id="KW-0413">Isomerase</keyword>
<dbReference type="SUPFAM" id="SSF52096">
    <property type="entry name" value="ClpP/crotonase"/>
    <property type="match status" value="1"/>
</dbReference>
<dbReference type="CDD" id="cd06558">
    <property type="entry name" value="crotonase-like"/>
    <property type="match status" value="1"/>
</dbReference>
<dbReference type="OrthoDB" id="3473569at2"/>
<dbReference type="Pfam" id="PF00378">
    <property type="entry name" value="ECH_1"/>
    <property type="match status" value="1"/>
</dbReference>
<comment type="similarity">
    <text evidence="1 2">Belongs to the enoyl-CoA hydratase/isomerase family.</text>
</comment>
<keyword evidence="5" id="KW-1185">Reference proteome</keyword>
<dbReference type="STRING" id="260086.SAMN05216207_100399"/>
<gene>
    <name evidence="4" type="ORF">SAMN05216207_100399</name>
</gene>
<dbReference type="Gene3D" id="1.10.12.10">
    <property type="entry name" value="Lyase 2-enoyl-coa Hydratase, Chain A, domain 2"/>
    <property type="match status" value="1"/>
</dbReference>
<organism evidence="4 5">
    <name type="scientific">Pseudonocardia ammonioxydans</name>
    <dbReference type="NCBI Taxonomy" id="260086"/>
    <lineage>
        <taxon>Bacteria</taxon>
        <taxon>Bacillati</taxon>
        <taxon>Actinomycetota</taxon>
        <taxon>Actinomycetes</taxon>
        <taxon>Pseudonocardiales</taxon>
        <taxon>Pseudonocardiaceae</taxon>
        <taxon>Pseudonocardia</taxon>
    </lineage>
</organism>
<evidence type="ECO:0000313" key="5">
    <source>
        <dbReference type="Proteomes" id="UP000199614"/>
    </source>
</evidence>
<evidence type="ECO:0000256" key="1">
    <source>
        <dbReference type="ARBA" id="ARBA00005254"/>
    </source>
</evidence>
<reference evidence="4 5" key="1">
    <citation type="submission" date="2016-10" db="EMBL/GenBank/DDBJ databases">
        <authorList>
            <person name="de Groot N.N."/>
        </authorList>
    </citation>
    <scope>NUCLEOTIDE SEQUENCE [LARGE SCALE GENOMIC DNA]</scope>
    <source>
        <strain evidence="4 5">CGMCC 4.1877</strain>
    </source>
</reference>
<dbReference type="InterPro" id="IPR018376">
    <property type="entry name" value="Enoyl-CoA_hyd/isom_CS"/>
</dbReference>
<dbReference type="GO" id="GO:0016853">
    <property type="term" value="F:isomerase activity"/>
    <property type="evidence" value="ECO:0007669"/>
    <property type="project" value="UniProtKB-KW"/>
</dbReference>
<dbReference type="InterPro" id="IPR014748">
    <property type="entry name" value="Enoyl-CoA_hydra_C"/>
</dbReference>
<dbReference type="AlphaFoldDB" id="A0A1I4TZJ1"/>
<protein>
    <submittedName>
        <fullName evidence="4">2-(1,2-epoxy-1,2-dihydrophenyl)acetyl-CoA isomerase</fullName>
    </submittedName>
</protein>
<dbReference type="PROSITE" id="PS00166">
    <property type="entry name" value="ENOYL_COA_HYDRATASE"/>
    <property type="match status" value="1"/>
</dbReference>
<proteinExistence type="inferred from homology"/>
<feature type="region of interest" description="Disordered" evidence="3">
    <location>
        <begin position="1"/>
        <end position="22"/>
    </location>
</feature>
<evidence type="ECO:0000256" key="3">
    <source>
        <dbReference type="SAM" id="MobiDB-lite"/>
    </source>
</evidence>
<dbReference type="EMBL" id="FOUY01000003">
    <property type="protein sequence ID" value="SFM82184.1"/>
    <property type="molecule type" value="Genomic_DNA"/>
</dbReference>
<evidence type="ECO:0000313" key="4">
    <source>
        <dbReference type="EMBL" id="SFM82184.1"/>
    </source>
</evidence>
<sequence>MSSETAGGTSNEKSAVERDGRVLRCRISTGRHGTLDGPAMQEVGAALEKLAGQDPADPDSVGAVLLHGDGDNFCTGGDVRAFAGAEDRYAYVHALADTFHALQRPLATAPVPTVAAVAGWAAGAGMSVVLACDIAVGGRSTRMRPAYPGIGFSPDGGMSWTLPRLVGMARARRILLTDEVLEADTLTELGLLASVVDDDAVAEEAAATAHRLAQGPTAALGQIRNLLAGTWEMSFAEQLDAESDSIATCAAGPEGAEGLAAFGEKRRPRFH</sequence>
<dbReference type="RefSeq" id="WP_093338103.1">
    <property type="nucleotide sequence ID" value="NZ_FOUY01000003.1"/>
</dbReference>
<accession>A0A1I4TZJ1</accession>
<dbReference type="InterPro" id="IPR001753">
    <property type="entry name" value="Enoyl-CoA_hydra/iso"/>
</dbReference>